<evidence type="ECO:0000256" key="2">
    <source>
        <dbReference type="ARBA" id="ARBA00022692"/>
    </source>
</evidence>
<keyword evidence="9" id="KW-1185">Reference proteome</keyword>
<keyword evidence="3 6" id="KW-1133">Transmembrane helix</keyword>
<dbReference type="Proteomes" id="UP000299102">
    <property type="component" value="Unassembled WGS sequence"/>
</dbReference>
<evidence type="ECO:0000256" key="5">
    <source>
        <dbReference type="ARBA" id="ARBA00023136"/>
    </source>
</evidence>
<comment type="subcellular location">
    <subcellularLocation>
        <location evidence="1">Membrane</location>
        <topology evidence="1">Single-pass membrane protein</topology>
    </subcellularLocation>
</comment>
<dbReference type="STRING" id="151549.A0A4C1XIQ3"/>
<dbReference type="GO" id="GO:0005739">
    <property type="term" value="C:mitochondrion"/>
    <property type="evidence" value="ECO:0007669"/>
    <property type="project" value="TreeGrafter"/>
</dbReference>
<keyword evidence="5 6" id="KW-0472">Membrane</keyword>
<comment type="caution">
    <text evidence="8">The sequence shown here is derived from an EMBL/GenBank/DDBJ whole genome shotgun (WGS) entry which is preliminary data.</text>
</comment>
<dbReference type="PANTHER" id="PTHR21377:SF1">
    <property type="entry name" value="PROTEIN FAM210A"/>
    <property type="match status" value="1"/>
</dbReference>
<dbReference type="Pfam" id="PF06916">
    <property type="entry name" value="FAM210A-B_dom"/>
    <property type="match status" value="1"/>
</dbReference>
<evidence type="ECO:0000256" key="4">
    <source>
        <dbReference type="ARBA" id="ARBA00023054"/>
    </source>
</evidence>
<feature type="transmembrane region" description="Helical" evidence="6">
    <location>
        <begin position="81"/>
        <end position="104"/>
    </location>
</feature>
<keyword evidence="4" id="KW-0175">Coiled coil</keyword>
<gene>
    <name evidence="8" type="primary">FAM210A</name>
    <name evidence="8" type="ORF">EVAR_42496_1</name>
</gene>
<organism evidence="8 9">
    <name type="scientific">Eumeta variegata</name>
    <name type="common">Bagworm moth</name>
    <name type="synonym">Eumeta japonica</name>
    <dbReference type="NCBI Taxonomy" id="151549"/>
    <lineage>
        <taxon>Eukaryota</taxon>
        <taxon>Metazoa</taxon>
        <taxon>Ecdysozoa</taxon>
        <taxon>Arthropoda</taxon>
        <taxon>Hexapoda</taxon>
        <taxon>Insecta</taxon>
        <taxon>Pterygota</taxon>
        <taxon>Neoptera</taxon>
        <taxon>Endopterygota</taxon>
        <taxon>Lepidoptera</taxon>
        <taxon>Glossata</taxon>
        <taxon>Ditrysia</taxon>
        <taxon>Tineoidea</taxon>
        <taxon>Psychidae</taxon>
        <taxon>Oiketicinae</taxon>
        <taxon>Eumeta</taxon>
    </lineage>
</organism>
<protein>
    <submittedName>
        <fullName evidence="8">Protein FAM210A</fullName>
    </submittedName>
</protein>
<proteinExistence type="predicted"/>
<dbReference type="PANTHER" id="PTHR21377">
    <property type="entry name" value="PROTEIN FAM210B, MITOCHONDRIAL"/>
    <property type="match status" value="1"/>
</dbReference>
<dbReference type="AlphaFoldDB" id="A0A4C1XIQ3"/>
<dbReference type="GO" id="GO:0016020">
    <property type="term" value="C:membrane"/>
    <property type="evidence" value="ECO:0007669"/>
    <property type="project" value="UniProtKB-SubCell"/>
</dbReference>
<keyword evidence="2 6" id="KW-0812">Transmembrane</keyword>
<evidence type="ECO:0000259" key="7">
    <source>
        <dbReference type="Pfam" id="PF06916"/>
    </source>
</evidence>
<feature type="domain" description="DUF1279" evidence="7">
    <location>
        <begin position="72"/>
        <end position="158"/>
    </location>
</feature>
<name>A0A4C1XIQ3_EUMVA</name>
<sequence>MPKRFEWSTLNSNTLKVLSSQPFTVNYKTYTFKLPEKKCMGVTITSLRSYSNTSVDGKASETPPPKKPSLIQKFKQMYRDYWYVLIPVHLATSAVWCGIFYYAVRSGVDIVGILEKLRVSESLIGTMRDSKAGYFALTYALYKIATPLRYAVTLGGTTYAIRKLTTIGWIKPVPSTERLKEIIQEKKDNIQDRITESREHYKTQVQEKKAQVMEEMNRYKNEIRKPRGINFFKDKVKKM</sequence>
<dbReference type="EMBL" id="BGZK01000834">
    <property type="protein sequence ID" value="GBP62179.1"/>
    <property type="molecule type" value="Genomic_DNA"/>
</dbReference>
<evidence type="ECO:0000256" key="1">
    <source>
        <dbReference type="ARBA" id="ARBA00004167"/>
    </source>
</evidence>
<dbReference type="InterPro" id="IPR009688">
    <property type="entry name" value="FAM210A/B-like_dom"/>
</dbReference>
<reference evidence="8 9" key="1">
    <citation type="journal article" date="2019" name="Commun. Biol.">
        <title>The bagworm genome reveals a unique fibroin gene that provides high tensile strength.</title>
        <authorList>
            <person name="Kono N."/>
            <person name="Nakamura H."/>
            <person name="Ohtoshi R."/>
            <person name="Tomita M."/>
            <person name="Numata K."/>
            <person name="Arakawa K."/>
        </authorList>
    </citation>
    <scope>NUCLEOTIDE SEQUENCE [LARGE SCALE GENOMIC DNA]</scope>
</reference>
<dbReference type="InterPro" id="IPR045866">
    <property type="entry name" value="FAM210A/B-like"/>
</dbReference>
<accession>A0A4C1XIQ3</accession>
<evidence type="ECO:0000256" key="3">
    <source>
        <dbReference type="ARBA" id="ARBA00022989"/>
    </source>
</evidence>
<evidence type="ECO:0000256" key="6">
    <source>
        <dbReference type="SAM" id="Phobius"/>
    </source>
</evidence>
<dbReference type="OrthoDB" id="5874039at2759"/>
<evidence type="ECO:0000313" key="8">
    <source>
        <dbReference type="EMBL" id="GBP62179.1"/>
    </source>
</evidence>
<evidence type="ECO:0000313" key="9">
    <source>
        <dbReference type="Proteomes" id="UP000299102"/>
    </source>
</evidence>